<dbReference type="GeneID" id="109468597"/>
<evidence type="ECO:0000256" key="5">
    <source>
        <dbReference type="ARBA" id="ARBA00023157"/>
    </source>
</evidence>
<keyword evidence="4 8" id="KW-0472">Membrane</keyword>
<dbReference type="InterPro" id="IPR003599">
    <property type="entry name" value="Ig_sub"/>
</dbReference>
<feature type="chain" id="PRO_5028057793" evidence="9">
    <location>
        <begin position="24"/>
        <end position="391"/>
    </location>
</feature>
<evidence type="ECO:0000256" key="1">
    <source>
        <dbReference type="ARBA" id="ARBA00004370"/>
    </source>
</evidence>
<dbReference type="InterPro" id="IPR036179">
    <property type="entry name" value="Ig-like_dom_sf"/>
</dbReference>
<reference evidence="12" key="1">
    <citation type="submission" date="2025-08" db="UniProtKB">
        <authorList>
            <consortium name="RefSeq"/>
        </authorList>
    </citation>
    <scope>IDENTIFICATION</scope>
    <source>
        <tissue evidence="12">Gonad</tissue>
    </source>
</reference>
<dbReference type="Pfam" id="PF07686">
    <property type="entry name" value="V-set"/>
    <property type="match status" value="1"/>
</dbReference>
<dbReference type="InterPro" id="IPR013783">
    <property type="entry name" value="Ig-like_fold"/>
</dbReference>
<dbReference type="PANTHER" id="PTHR23277:SF108">
    <property type="entry name" value="FASCICLIN-3"/>
    <property type="match status" value="1"/>
</dbReference>
<gene>
    <name evidence="12" type="primary">LOC109468597</name>
</gene>
<protein>
    <submittedName>
        <fullName evidence="12">Lachesin-like</fullName>
    </submittedName>
</protein>
<keyword evidence="2 9" id="KW-0732">Signal</keyword>
<dbReference type="SMART" id="SM00409">
    <property type="entry name" value="IG"/>
    <property type="match status" value="2"/>
</dbReference>
<evidence type="ECO:0000256" key="3">
    <source>
        <dbReference type="ARBA" id="ARBA00022737"/>
    </source>
</evidence>
<dbReference type="InterPro" id="IPR007110">
    <property type="entry name" value="Ig-like_dom"/>
</dbReference>
<keyword evidence="8" id="KW-1133">Transmembrane helix</keyword>
<evidence type="ECO:0000256" key="7">
    <source>
        <dbReference type="SAM" id="MobiDB-lite"/>
    </source>
</evidence>
<keyword evidence="6" id="KW-0325">Glycoprotein</keyword>
<feature type="region of interest" description="Disordered" evidence="7">
    <location>
        <begin position="299"/>
        <end position="391"/>
    </location>
</feature>
<keyword evidence="3" id="KW-0677">Repeat</keyword>
<evidence type="ECO:0000256" key="8">
    <source>
        <dbReference type="SAM" id="Phobius"/>
    </source>
</evidence>
<dbReference type="AlphaFoldDB" id="A0A6P4Y0P9"/>
<dbReference type="RefSeq" id="XP_019622465.1">
    <property type="nucleotide sequence ID" value="XM_019766906.1"/>
</dbReference>
<dbReference type="Pfam" id="PF13927">
    <property type="entry name" value="Ig_3"/>
    <property type="match status" value="1"/>
</dbReference>
<dbReference type="OrthoDB" id="10031887at2759"/>
<accession>A0A6P4Y0P9</accession>
<evidence type="ECO:0000256" key="6">
    <source>
        <dbReference type="ARBA" id="ARBA00023180"/>
    </source>
</evidence>
<feature type="compositionally biased region" description="Low complexity" evidence="7">
    <location>
        <begin position="242"/>
        <end position="254"/>
    </location>
</feature>
<dbReference type="InterPro" id="IPR013106">
    <property type="entry name" value="Ig_V-set"/>
</dbReference>
<dbReference type="SMART" id="SM00408">
    <property type="entry name" value="IGc2"/>
    <property type="match status" value="1"/>
</dbReference>
<evidence type="ECO:0000256" key="2">
    <source>
        <dbReference type="ARBA" id="ARBA00022729"/>
    </source>
</evidence>
<organism evidence="11 12">
    <name type="scientific">Branchiostoma belcheri</name>
    <name type="common">Amphioxus</name>
    <dbReference type="NCBI Taxonomy" id="7741"/>
    <lineage>
        <taxon>Eukaryota</taxon>
        <taxon>Metazoa</taxon>
        <taxon>Chordata</taxon>
        <taxon>Cephalochordata</taxon>
        <taxon>Leptocardii</taxon>
        <taxon>Amphioxiformes</taxon>
        <taxon>Branchiostomatidae</taxon>
        <taxon>Branchiostoma</taxon>
    </lineage>
</organism>
<evidence type="ECO:0000313" key="11">
    <source>
        <dbReference type="Proteomes" id="UP000515135"/>
    </source>
</evidence>
<sequence>MYVLRSSLLTASLLLAFLHLTGAQQRPVVTVTNSGNVQVFRTDTANLSCSFVSSVSLTVYSVSWYKLTNDGREGAPFLVYINNNPVQEDANRLAELGLTGRVSFLPDLTSITIQETAQPDTGTFRCEVDPIFPGGGVAASVDTNLTVVVLPQVTIAQLPVTAYVQEDVTLTCQSGSFPVSTYNWSRVDGAALPGGATFHEGYELVIPKAVLSDAGEYRCVADNGYGTDTGTYRLTLNDRTTAKPATQTAKPETTVPGGVEDTPKPQTTDSTGLVVGLVLGLLAAIVIAGGVIYYCRNKGSGSSKKADKKTKQQTAGSQRHADMEAGTGRPESWEAPKPRNDSPKKRAGVFDTTDVVGPADDDMDYSKQDIHPPGPDGKNGVHEKRNLDGYV</sequence>
<feature type="region of interest" description="Disordered" evidence="7">
    <location>
        <begin position="239"/>
        <end position="270"/>
    </location>
</feature>
<proteinExistence type="predicted"/>
<evidence type="ECO:0000256" key="4">
    <source>
        <dbReference type="ARBA" id="ARBA00023136"/>
    </source>
</evidence>
<dbReference type="GO" id="GO:0007157">
    <property type="term" value="P:heterophilic cell-cell adhesion via plasma membrane cell adhesion molecules"/>
    <property type="evidence" value="ECO:0007669"/>
    <property type="project" value="TreeGrafter"/>
</dbReference>
<evidence type="ECO:0000313" key="12">
    <source>
        <dbReference type="RefSeq" id="XP_019622465.1"/>
    </source>
</evidence>
<feature type="compositionally biased region" description="Basic and acidic residues" evidence="7">
    <location>
        <begin position="331"/>
        <end position="344"/>
    </location>
</feature>
<dbReference type="Gene3D" id="2.60.40.10">
    <property type="entry name" value="Immunoglobulins"/>
    <property type="match status" value="2"/>
</dbReference>
<dbReference type="GO" id="GO:0005912">
    <property type="term" value="C:adherens junction"/>
    <property type="evidence" value="ECO:0007669"/>
    <property type="project" value="TreeGrafter"/>
</dbReference>
<feature type="transmembrane region" description="Helical" evidence="8">
    <location>
        <begin position="273"/>
        <end position="295"/>
    </location>
</feature>
<evidence type="ECO:0000259" key="10">
    <source>
        <dbReference type="PROSITE" id="PS50835"/>
    </source>
</evidence>
<feature type="domain" description="Ig-like" evidence="10">
    <location>
        <begin position="27"/>
        <end position="146"/>
    </location>
</feature>
<dbReference type="InterPro" id="IPR003598">
    <property type="entry name" value="Ig_sub2"/>
</dbReference>
<dbReference type="GO" id="GO:0007156">
    <property type="term" value="P:homophilic cell adhesion via plasma membrane adhesion molecules"/>
    <property type="evidence" value="ECO:0007669"/>
    <property type="project" value="TreeGrafter"/>
</dbReference>
<feature type="signal peptide" evidence="9">
    <location>
        <begin position="1"/>
        <end position="23"/>
    </location>
</feature>
<keyword evidence="11" id="KW-1185">Reference proteome</keyword>
<dbReference type="PANTHER" id="PTHR23277">
    <property type="entry name" value="NECTIN-RELATED"/>
    <property type="match status" value="1"/>
</dbReference>
<comment type="subcellular location">
    <subcellularLocation>
        <location evidence="1">Membrane</location>
    </subcellularLocation>
</comment>
<dbReference type="KEGG" id="bbel:109468597"/>
<keyword evidence="5" id="KW-1015">Disulfide bond</keyword>
<evidence type="ECO:0000256" key="9">
    <source>
        <dbReference type="SAM" id="SignalP"/>
    </source>
</evidence>
<dbReference type="Proteomes" id="UP000515135">
    <property type="component" value="Unplaced"/>
</dbReference>
<dbReference type="SUPFAM" id="SSF48726">
    <property type="entry name" value="Immunoglobulin"/>
    <property type="match status" value="2"/>
</dbReference>
<dbReference type="GO" id="GO:0016020">
    <property type="term" value="C:membrane"/>
    <property type="evidence" value="ECO:0007669"/>
    <property type="project" value="UniProtKB-SubCell"/>
</dbReference>
<keyword evidence="8" id="KW-0812">Transmembrane</keyword>
<dbReference type="SMART" id="SM00406">
    <property type="entry name" value="IGv"/>
    <property type="match status" value="1"/>
</dbReference>
<feature type="compositionally biased region" description="Basic and acidic residues" evidence="7">
    <location>
        <begin position="379"/>
        <end position="391"/>
    </location>
</feature>
<feature type="domain" description="Ig-like" evidence="10">
    <location>
        <begin position="151"/>
        <end position="235"/>
    </location>
</feature>
<dbReference type="PROSITE" id="PS50835">
    <property type="entry name" value="IG_LIKE"/>
    <property type="match status" value="2"/>
</dbReference>
<dbReference type="InterPro" id="IPR051427">
    <property type="entry name" value="Nectin/Nectin-like"/>
</dbReference>
<name>A0A6P4Y0P9_BRABE</name>